<sequence>MQKPVCLISNTTGGKLQVNQEARAILNSIRQPVVVVSIVGLYRTGKSYLMNRLAGKQTGFSLGSTVQSETKGIWMWCVPHPRRDDVTLVLLDTEGLGDVEKGDEKNDTWIFCLAVLLSSTFVYNSMGTINNEAVKSLHYVTELTEHIKVKSTKEKAQDTSFDYVRFFPTFVWAVRDFILDLEIDGKRVTADEYLKNSLKLKNGTSKAVALSNDARECIQNYFPDQKCFVFDPPGSKEKLKVLDQLRDSELDPQFVKQTSAFCSYIFGFSKEKTIKGGITVTGSLLGNLAVMYVEAIRSGSVPCLENAVAALSKIENSTAVEESFALYRRLLGKRVKLPTETEEELSSVHDGCLKEALQLFMKRSFKDEDHKYQTTLMERVKEVYEGKCAENVEISRNRCAALLLQLEKVMSMDPEKSYMKPGGYQRFKADLNVLVKLYKNKPARGVKAEEALRTYLKEKNQLGKFILTADRNLSEQQRRLEEQQAQVERESQRAAAAKEQQRALERRMNDMERSRQENERQLRLKMERDRIAANEENQRVIDQKLRKQRALLEKGYREEAAQMNTKIRHLRNEISYEQEQNQGGICVLS</sequence>
<evidence type="ECO:0000313" key="11">
    <source>
        <dbReference type="Proteomes" id="UP001152622"/>
    </source>
</evidence>
<dbReference type="CDD" id="cd16269">
    <property type="entry name" value="GBP_C"/>
    <property type="match status" value="1"/>
</dbReference>
<keyword evidence="5" id="KW-0342">GTP-binding</keyword>
<dbReference type="GO" id="GO:0003924">
    <property type="term" value="F:GTPase activity"/>
    <property type="evidence" value="ECO:0007669"/>
    <property type="project" value="InterPro"/>
</dbReference>
<name>A0A9Q1ECG1_SYNKA</name>
<dbReference type="EMBL" id="JAINUF010000020">
    <property type="protein sequence ID" value="KAJ8336250.1"/>
    <property type="molecule type" value="Genomic_DNA"/>
</dbReference>
<dbReference type="InterPro" id="IPR037684">
    <property type="entry name" value="GBP_C"/>
</dbReference>
<feature type="region of interest" description="Disordered" evidence="8">
    <location>
        <begin position="503"/>
        <end position="525"/>
    </location>
</feature>
<comment type="caution">
    <text evidence="10">The sequence shown here is derived from an EMBL/GenBank/DDBJ whole genome shotgun (WGS) entry which is preliminary data.</text>
</comment>
<evidence type="ECO:0000259" key="9">
    <source>
        <dbReference type="PROSITE" id="PS51715"/>
    </source>
</evidence>
<evidence type="ECO:0000256" key="5">
    <source>
        <dbReference type="ARBA" id="ARBA00023134"/>
    </source>
</evidence>
<dbReference type="InterPro" id="IPR036543">
    <property type="entry name" value="Guanylate-bd_C_sf"/>
</dbReference>
<dbReference type="GO" id="GO:0045087">
    <property type="term" value="P:innate immune response"/>
    <property type="evidence" value="ECO:0007669"/>
    <property type="project" value="UniProtKB-KW"/>
</dbReference>
<keyword evidence="4" id="KW-0391">Immunity</keyword>
<keyword evidence="11" id="KW-1185">Reference proteome</keyword>
<dbReference type="FunFam" id="3.40.50.300:FF:000422">
    <property type="entry name" value="Guanylate-binding protein 1"/>
    <property type="match status" value="1"/>
</dbReference>
<protein>
    <recommendedName>
        <fullName evidence="9">GB1/RHD3-type G domain-containing protein</fullName>
    </recommendedName>
</protein>
<dbReference type="InterPro" id="IPR015894">
    <property type="entry name" value="Guanylate-bd_N"/>
</dbReference>
<dbReference type="Gene3D" id="3.40.50.300">
    <property type="entry name" value="P-loop containing nucleotide triphosphate hydrolases"/>
    <property type="match status" value="1"/>
</dbReference>
<dbReference type="PANTHER" id="PTHR10751">
    <property type="entry name" value="GUANYLATE BINDING PROTEIN"/>
    <property type="match status" value="1"/>
</dbReference>
<evidence type="ECO:0000256" key="2">
    <source>
        <dbReference type="ARBA" id="ARBA00022741"/>
    </source>
</evidence>
<evidence type="ECO:0000256" key="3">
    <source>
        <dbReference type="ARBA" id="ARBA00022801"/>
    </source>
</evidence>
<evidence type="ECO:0000256" key="7">
    <source>
        <dbReference type="SAM" id="Coils"/>
    </source>
</evidence>
<evidence type="ECO:0000256" key="6">
    <source>
        <dbReference type="PROSITE-ProRule" id="PRU01052"/>
    </source>
</evidence>
<dbReference type="FunFam" id="1.20.1000.10:FF:000001">
    <property type="entry name" value="Guanylate binding protein 1"/>
    <property type="match status" value="1"/>
</dbReference>
<feature type="coiled-coil region" evidence="7">
    <location>
        <begin position="553"/>
        <end position="580"/>
    </location>
</feature>
<keyword evidence="2" id="KW-0547">Nucleotide-binding</keyword>
<dbReference type="Proteomes" id="UP001152622">
    <property type="component" value="Chromosome 20"/>
</dbReference>
<dbReference type="SUPFAM" id="SSF48340">
    <property type="entry name" value="Interferon-induced guanylate-binding protein 1 (GBP1), C-terminal domain"/>
    <property type="match status" value="1"/>
</dbReference>
<organism evidence="10 11">
    <name type="scientific">Synaphobranchus kaupii</name>
    <name type="common">Kaup's arrowtooth eel</name>
    <dbReference type="NCBI Taxonomy" id="118154"/>
    <lineage>
        <taxon>Eukaryota</taxon>
        <taxon>Metazoa</taxon>
        <taxon>Chordata</taxon>
        <taxon>Craniata</taxon>
        <taxon>Vertebrata</taxon>
        <taxon>Euteleostomi</taxon>
        <taxon>Actinopterygii</taxon>
        <taxon>Neopterygii</taxon>
        <taxon>Teleostei</taxon>
        <taxon>Anguilliformes</taxon>
        <taxon>Synaphobranchidae</taxon>
        <taxon>Synaphobranchus</taxon>
    </lineage>
</organism>
<dbReference type="SUPFAM" id="SSF52540">
    <property type="entry name" value="P-loop containing nucleoside triphosphate hydrolases"/>
    <property type="match status" value="1"/>
</dbReference>
<accession>A0A9Q1ECG1</accession>
<keyword evidence="1" id="KW-0399">Innate immunity</keyword>
<dbReference type="InterPro" id="IPR030386">
    <property type="entry name" value="G_GB1_RHD3_dom"/>
</dbReference>
<proteinExistence type="inferred from homology"/>
<reference evidence="10" key="1">
    <citation type="journal article" date="2023" name="Science">
        <title>Genome structures resolve the early diversification of teleost fishes.</title>
        <authorList>
            <person name="Parey E."/>
            <person name="Louis A."/>
            <person name="Montfort J."/>
            <person name="Bouchez O."/>
            <person name="Roques C."/>
            <person name="Iampietro C."/>
            <person name="Lluch J."/>
            <person name="Castinel A."/>
            <person name="Donnadieu C."/>
            <person name="Desvignes T."/>
            <person name="Floi Bucao C."/>
            <person name="Jouanno E."/>
            <person name="Wen M."/>
            <person name="Mejri S."/>
            <person name="Dirks R."/>
            <person name="Jansen H."/>
            <person name="Henkel C."/>
            <person name="Chen W.J."/>
            <person name="Zahm M."/>
            <person name="Cabau C."/>
            <person name="Klopp C."/>
            <person name="Thompson A.W."/>
            <person name="Robinson-Rechavi M."/>
            <person name="Braasch I."/>
            <person name="Lecointre G."/>
            <person name="Bobe J."/>
            <person name="Postlethwait J.H."/>
            <person name="Berthelot C."/>
            <person name="Roest Crollius H."/>
            <person name="Guiguen Y."/>
        </authorList>
    </citation>
    <scope>NUCLEOTIDE SEQUENCE</scope>
    <source>
        <strain evidence="10">WJC10195</strain>
    </source>
</reference>
<dbReference type="GO" id="GO:0005525">
    <property type="term" value="F:GTP binding"/>
    <property type="evidence" value="ECO:0007669"/>
    <property type="project" value="UniProtKB-KW"/>
</dbReference>
<dbReference type="PROSITE" id="PS51715">
    <property type="entry name" value="G_GB1_RHD3"/>
    <property type="match status" value="1"/>
</dbReference>
<evidence type="ECO:0000256" key="1">
    <source>
        <dbReference type="ARBA" id="ARBA00022588"/>
    </source>
</evidence>
<dbReference type="Pfam" id="PF02841">
    <property type="entry name" value="GBP_C"/>
    <property type="match status" value="1"/>
</dbReference>
<keyword evidence="7" id="KW-0175">Coiled coil</keyword>
<evidence type="ECO:0000256" key="8">
    <source>
        <dbReference type="SAM" id="MobiDB-lite"/>
    </source>
</evidence>
<dbReference type="CDD" id="cd01851">
    <property type="entry name" value="GBP"/>
    <property type="match status" value="1"/>
</dbReference>
<dbReference type="Pfam" id="PF02263">
    <property type="entry name" value="GBP"/>
    <property type="match status" value="1"/>
</dbReference>
<gene>
    <name evidence="10" type="ORF">SKAU_G00395930</name>
</gene>
<dbReference type="InterPro" id="IPR003191">
    <property type="entry name" value="Guanylate-bd/ATL_C"/>
</dbReference>
<feature type="domain" description="GB1/RHD3-type G" evidence="9">
    <location>
        <begin position="30"/>
        <end position="270"/>
    </location>
</feature>
<comment type="similarity">
    <text evidence="6">Belongs to the TRAFAC class dynamin-like GTPase superfamily. GB1/RHD3 GTPase family.</text>
</comment>
<evidence type="ECO:0000256" key="4">
    <source>
        <dbReference type="ARBA" id="ARBA00022859"/>
    </source>
</evidence>
<keyword evidence="3" id="KW-0378">Hydrolase</keyword>
<dbReference type="AlphaFoldDB" id="A0A9Q1ECG1"/>
<dbReference type="OrthoDB" id="2135133at2759"/>
<dbReference type="InterPro" id="IPR027417">
    <property type="entry name" value="P-loop_NTPase"/>
</dbReference>
<dbReference type="Gene3D" id="1.20.1000.10">
    <property type="entry name" value="Guanylate-binding protein, C-terminal domain"/>
    <property type="match status" value="1"/>
</dbReference>
<evidence type="ECO:0000313" key="10">
    <source>
        <dbReference type="EMBL" id="KAJ8336250.1"/>
    </source>
</evidence>